<keyword evidence="1" id="KW-0812">Transmembrane</keyword>
<gene>
    <name evidence="2" type="ORF">Athai_18560</name>
</gene>
<dbReference type="EMBL" id="AP023355">
    <property type="protein sequence ID" value="BCJ34353.1"/>
    <property type="molecule type" value="Genomic_DNA"/>
</dbReference>
<protein>
    <submittedName>
        <fullName evidence="2">Uncharacterized protein</fullName>
    </submittedName>
</protein>
<reference evidence="2 3" key="1">
    <citation type="submission" date="2020-08" db="EMBL/GenBank/DDBJ databases">
        <title>Whole genome shotgun sequence of Actinocatenispora thailandica NBRC 105041.</title>
        <authorList>
            <person name="Komaki H."/>
            <person name="Tamura T."/>
        </authorList>
    </citation>
    <scope>NUCLEOTIDE SEQUENCE [LARGE SCALE GENOMIC DNA]</scope>
    <source>
        <strain evidence="2 3">NBRC 105041</strain>
    </source>
</reference>
<evidence type="ECO:0000313" key="3">
    <source>
        <dbReference type="Proteomes" id="UP000611640"/>
    </source>
</evidence>
<dbReference type="RefSeq" id="WP_203961095.1">
    <property type="nucleotide sequence ID" value="NZ_AP023355.1"/>
</dbReference>
<evidence type="ECO:0000256" key="1">
    <source>
        <dbReference type="SAM" id="Phobius"/>
    </source>
</evidence>
<evidence type="ECO:0000313" key="2">
    <source>
        <dbReference type="EMBL" id="BCJ34353.1"/>
    </source>
</evidence>
<sequence length="76" mass="8212">MSRAVGDAFSLVVLGLFLCGLGVCALARKTWFNEFYDRATSRKNGDGLLTFQRFFFAGVTLLCGIAAFVGAILVVK</sequence>
<dbReference type="Proteomes" id="UP000611640">
    <property type="component" value="Chromosome"/>
</dbReference>
<feature type="transmembrane region" description="Helical" evidence="1">
    <location>
        <begin position="51"/>
        <end position="75"/>
    </location>
</feature>
<keyword evidence="1" id="KW-1133">Transmembrane helix</keyword>
<dbReference type="KEGG" id="atl:Athai_18560"/>
<accession>A0A7R7HVZ2</accession>
<dbReference type="AlphaFoldDB" id="A0A7R7HVZ2"/>
<organism evidence="2 3">
    <name type="scientific">Actinocatenispora thailandica</name>
    <dbReference type="NCBI Taxonomy" id="227318"/>
    <lineage>
        <taxon>Bacteria</taxon>
        <taxon>Bacillati</taxon>
        <taxon>Actinomycetota</taxon>
        <taxon>Actinomycetes</taxon>
        <taxon>Micromonosporales</taxon>
        <taxon>Micromonosporaceae</taxon>
        <taxon>Actinocatenispora</taxon>
    </lineage>
</organism>
<keyword evidence="1" id="KW-0472">Membrane</keyword>
<proteinExistence type="predicted"/>
<name>A0A7R7HVZ2_9ACTN</name>
<keyword evidence="3" id="KW-1185">Reference proteome</keyword>